<dbReference type="RefSeq" id="WP_099124171.1">
    <property type="nucleotide sequence ID" value="NZ_CAWNRH010000137.1"/>
</dbReference>
<evidence type="ECO:0000313" key="2">
    <source>
        <dbReference type="EMBL" id="PHM66814.1"/>
    </source>
</evidence>
<gene>
    <name evidence="2" type="ORF">Xsto_00833</name>
</gene>
<evidence type="ECO:0000256" key="1">
    <source>
        <dbReference type="SAM" id="Coils"/>
    </source>
</evidence>
<proteinExistence type="predicted"/>
<dbReference type="Proteomes" id="UP000222366">
    <property type="component" value="Unassembled WGS sequence"/>
</dbReference>
<keyword evidence="1" id="KW-0175">Coiled coil</keyword>
<dbReference type="AlphaFoldDB" id="A0A2D0KTP6"/>
<comment type="caution">
    <text evidence="2">The sequence shown here is derived from an EMBL/GenBank/DDBJ whole genome shotgun (WGS) entry which is preliminary data.</text>
</comment>
<protein>
    <submittedName>
        <fullName evidence="2">Uncharacterized protein</fullName>
    </submittedName>
</protein>
<evidence type="ECO:0000313" key="3">
    <source>
        <dbReference type="Proteomes" id="UP000222366"/>
    </source>
</evidence>
<sequence>MNEINKSDSYEFDNYIFKLKSNPTEDNLIIEEKKNKEIIFSGSFNEIDDVLLLGKKIHIKLIDKNKPIVIKFSVFSNKLEVFKAYQKLERSFYEIKLRKKLNDSYGKYKEEAEEVYKKYIKVCGRFKKSMREAGSIYVKLKKENEELTSKLNSLLDQQKDENISHKSTKKSIKTSTGKSFNGVHYSDNLLEDVSGQGCENYINKFGT</sequence>
<accession>A0A2D0KTP6</accession>
<reference evidence="2 3" key="1">
    <citation type="journal article" date="2017" name="Nat. Microbiol.">
        <title>Natural product diversity associated with the nematode symbionts Photorhabdus and Xenorhabdus.</title>
        <authorList>
            <person name="Tobias N.J."/>
            <person name="Wolff H."/>
            <person name="Djahanschiri B."/>
            <person name="Grundmann F."/>
            <person name="Kronenwerth M."/>
            <person name="Shi Y.M."/>
            <person name="Simonyi S."/>
            <person name="Grun P."/>
            <person name="Shapiro-Ilan D."/>
            <person name="Pidot S.J."/>
            <person name="Stinear T.P."/>
            <person name="Ebersberger I."/>
            <person name="Bode H.B."/>
        </authorList>
    </citation>
    <scope>NUCLEOTIDE SEQUENCE [LARGE SCALE GENOMIC DNA]</scope>
    <source>
        <strain evidence="2 3">DSM 17904</strain>
    </source>
</reference>
<keyword evidence="3" id="KW-1185">Reference proteome</keyword>
<organism evidence="2 3">
    <name type="scientific">Xenorhabdus stockiae</name>
    <dbReference type="NCBI Taxonomy" id="351614"/>
    <lineage>
        <taxon>Bacteria</taxon>
        <taxon>Pseudomonadati</taxon>
        <taxon>Pseudomonadota</taxon>
        <taxon>Gammaproteobacteria</taxon>
        <taxon>Enterobacterales</taxon>
        <taxon>Morganellaceae</taxon>
        <taxon>Xenorhabdus</taxon>
    </lineage>
</organism>
<name>A0A2D0KTP6_9GAMM</name>
<feature type="coiled-coil region" evidence="1">
    <location>
        <begin position="98"/>
        <end position="157"/>
    </location>
</feature>
<dbReference type="EMBL" id="NJAJ01000006">
    <property type="protein sequence ID" value="PHM66814.1"/>
    <property type="molecule type" value="Genomic_DNA"/>
</dbReference>